<reference evidence="1" key="1">
    <citation type="submission" date="2021-01" db="EMBL/GenBank/DDBJ databases">
        <title>Microvirga sp.</title>
        <authorList>
            <person name="Kim M.K."/>
        </authorList>
    </citation>
    <scope>NUCLEOTIDE SEQUENCE</scope>
    <source>
        <strain evidence="1">5420S-16</strain>
    </source>
</reference>
<keyword evidence="2" id="KW-1185">Reference proteome</keyword>
<dbReference type="AlphaFoldDB" id="A0A936ZKH5"/>
<dbReference type="EMBL" id="JAEQMY010000103">
    <property type="protein sequence ID" value="MBL0407690.1"/>
    <property type="molecule type" value="Genomic_DNA"/>
</dbReference>
<evidence type="ECO:0000313" key="1">
    <source>
        <dbReference type="EMBL" id="MBL0407690.1"/>
    </source>
</evidence>
<organism evidence="1 2">
    <name type="scientific">Microvirga aerilata</name>
    <dbReference type="NCBI Taxonomy" id="670292"/>
    <lineage>
        <taxon>Bacteria</taxon>
        <taxon>Pseudomonadati</taxon>
        <taxon>Pseudomonadota</taxon>
        <taxon>Alphaproteobacteria</taxon>
        <taxon>Hyphomicrobiales</taxon>
        <taxon>Methylobacteriaceae</taxon>
        <taxon>Microvirga</taxon>
    </lineage>
</organism>
<proteinExistence type="predicted"/>
<comment type="caution">
    <text evidence="1">The sequence shown here is derived from an EMBL/GenBank/DDBJ whole genome shotgun (WGS) entry which is preliminary data.</text>
</comment>
<name>A0A936ZKH5_9HYPH</name>
<evidence type="ECO:0000313" key="2">
    <source>
        <dbReference type="Proteomes" id="UP000605848"/>
    </source>
</evidence>
<protein>
    <submittedName>
        <fullName evidence="1">Uncharacterized protein</fullName>
    </submittedName>
</protein>
<sequence length="67" mass="7401">MLHTFQVGQLVRATGKFSDQTGQEGVYEVVRLLAVDADGMPKYRIKSPKLGTERVVNQPEIAKAQQA</sequence>
<accession>A0A936ZKH5</accession>
<dbReference type="RefSeq" id="WP_202065163.1">
    <property type="nucleotide sequence ID" value="NZ_JAEQMY010000103.1"/>
</dbReference>
<dbReference type="Proteomes" id="UP000605848">
    <property type="component" value="Unassembled WGS sequence"/>
</dbReference>
<gene>
    <name evidence="1" type="ORF">JKG68_27655</name>
</gene>